<keyword evidence="3" id="KW-0813">Transport</keyword>
<reference evidence="10" key="1">
    <citation type="journal article" date="2019" name="Int. J. Syst. Evol. Microbiol.">
        <title>The Global Catalogue of Microorganisms (GCM) 10K type strain sequencing project: providing services to taxonomists for standard genome sequencing and annotation.</title>
        <authorList>
            <consortium name="The Broad Institute Genomics Platform"/>
            <consortium name="The Broad Institute Genome Sequencing Center for Infectious Disease"/>
            <person name="Wu L."/>
            <person name="Ma J."/>
        </authorList>
    </citation>
    <scope>NUCLEOTIDE SEQUENCE [LARGE SCALE GENOMIC DNA]</scope>
    <source>
        <strain evidence="10">NBRC 108755</strain>
    </source>
</reference>
<evidence type="ECO:0000313" key="9">
    <source>
        <dbReference type="EMBL" id="GMA89867.1"/>
    </source>
</evidence>
<evidence type="ECO:0000256" key="4">
    <source>
        <dbReference type="ARBA" id="ARBA00022475"/>
    </source>
</evidence>
<gene>
    <name evidence="9" type="ORF">GCM10025869_03960</name>
</gene>
<evidence type="ECO:0000259" key="8">
    <source>
        <dbReference type="Pfam" id="PF08352"/>
    </source>
</evidence>
<keyword evidence="5" id="KW-0547">Nucleotide-binding</keyword>
<dbReference type="EMBL" id="BSVA01000001">
    <property type="protein sequence ID" value="GMA89867.1"/>
    <property type="molecule type" value="Genomic_DNA"/>
</dbReference>
<proteinExistence type="inferred from homology"/>
<name>A0ABQ6JSR8_9MICO</name>
<comment type="similarity">
    <text evidence="2">Belongs to the ABC transporter superfamily.</text>
</comment>
<evidence type="ECO:0000256" key="5">
    <source>
        <dbReference type="ARBA" id="ARBA00022741"/>
    </source>
</evidence>
<organism evidence="9 10">
    <name type="scientific">Homoserinibacter gongjuensis</name>
    <dbReference type="NCBI Taxonomy" id="1162968"/>
    <lineage>
        <taxon>Bacteria</taxon>
        <taxon>Bacillati</taxon>
        <taxon>Actinomycetota</taxon>
        <taxon>Actinomycetes</taxon>
        <taxon>Micrococcales</taxon>
        <taxon>Microbacteriaceae</taxon>
        <taxon>Homoserinibacter</taxon>
    </lineage>
</organism>
<evidence type="ECO:0000256" key="7">
    <source>
        <dbReference type="ARBA" id="ARBA00023136"/>
    </source>
</evidence>
<feature type="domain" description="Oligopeptide/dipeptide ABC transporter C-terminal" evidence="8">
    <location>
        <begin position="71"/>
        <end position="135"/>
    </location>
</feature>
<evidence type="ECO:0000256" key="1">
    <source>
        <dbReference type="ARBA" id="ARBA00004370"/>
    </source>
</evidence>
<dbReference type="Pfam" id="PF08352">
    <property type="entry name" value="oligo_HPY"/>
    <property type="match status" value="1"/>
</dbReference>
<accession>A0ABQ6JSR8</accession>
<dbReference type="Proteomes" id="UP001157069">
    <property type="component" value="Unassembled WGS sequence"/>
</dbReference>
<comment type="subcellular location">
    <subcellularLocation>
        <location evidence="1">Membrane</location>
    </subcellularLocation>
</comment>
<dbReference type="PANTHER" id="PTHR43297">
    <property type="entry name" value="OLIGOPEPTIDE TRANSPORT ATP-BINDING PROTEIN APPD"/>
    <property type="match status" value="1"/>
</dbReference>
<keyword evidence="6" id="KW-0067">ATP-binding</keyword>
<dbReference type="InterPro" id="IPR050388">
    <property type="entry name" value="ABC_Ni/Peptide_Import"/>
</dbReference>
<evidence type="ECO:0000256" key="3">
    <source>
        <dbReference type="ARBA" id="ARBA00022448"/>
    </source>
</evidence>
<dbReference type="SUPFAM" id="SSF52540">
    <property type="entry name" value="P-loop containing nucleoside triphosphate hydrolases"/>
    <property type="match status" value="1"/>
</dbReference>
<keyword evidence="7" id="KW-0472">Membrane</keyword>
<dbReference type="PANTHER" id="PTHR43297:SF2">
    <property type="entry name" value="DIPEPTIDE TRANSPORT ATP-BINDING PROTEIN DPPD"/>
    <property type="match status" value="1"/>
</dbReference>
<protein>
    <recommendedName>
        <fullName evidence="8">Oligopeptide/dipeptide ABC transporter C-terminal domain-containing protein</fullName>
    </recommendedName>
</protein>
<comment type="caution">
    <text evidence="9">The sequence shown here is derived from an EMBL/GenBank/DDBJ whole genome shotgun (WGS) entry which is preliminary data.</text>
</comment>
<dbReference type="InterPro" id="IPR027417">
    <property type="entry name" value="P-loop_NTPase"/>
</dbReference>
<keyword evidence="10" id="KW-1185">Reference proteome</keyword>
<dbReference type="NCBIfam" id="TIGR01727">
    <property type="entry name" value="oligo_HPY"/>
    <property type="match status" value="1"/>
</dbReference>
<dbReference type="Gene3D" id="3.40.50.300">
    <property type="entry name" value="P-loop containing nucleotide triphosphate hydrolases"/>
    <property type="match status" value="1"/>
</dbReference>
<keyword evidence="4" id="KW-1003">Cell membrane</keyword>
<evidence type="ECO:0000256" key="6">
    <source>
        <dbReference type="ARBA" id="ARBA00022840"/>
    </source>
</evidence>
<evidence type="ECO:0000313" key="10">
    <source>
        <dbReference type="Proteomes" id="UP001157069"/>
    </source>
</evidence>
<evidence type="ECO:0000256" key="2">
    <source>
        <dbReference type="ARBA" id="ARBA00005417"/>
    </source>
</evidence>
<sequence length="166" mass="17715">MIAMAIALEPKLLIGDEPTTALDVTVQKQVMNLLADLQAETGMGMVLITHDLGVVADVADRAAIMYAGRIVETGQIRDVYDYPAHPYTQGLLNSIPSNVSSGKRLTPIVGSPPNLLALPTGCSFHPRCPFATEVCRTTVPPLREPVGWPPGHAAACHRTEEVLSHG</sequence>
<dbReference type="InterPro" id="IPR013563">
    <property type="entry name" value="Oligopep_ABC_C"/>
</dbReference>